<evidence type="ECO:0000313" key="7">
    <source>
        <dbReference type="EMBL" id="AHG90287.1"/>
    </source>
</evidence>
<dbReference type="HOGENOM" id="CLU_441975_0_0_0"/>
<reference evidence="7 8" key="1">
    <citation type="journal article" date="2014" name="Genome Announc.">
        <title>Genome Sequence and Methylome of Soil Bacterium Gemmatirosa kalamazoonensis KBS708T, a Member of the Rarely Cultivated Gemmatimonadetes Phylum.</title>
        <authorList>
            <person name="Debruyn J.M."/>
            <person name="Radosevich M."/>
            <person name="Wommack K.E."/>
            <person name="Polson S.W."/>
            <person name="Hauser L.J."/>
            <person name="Fawaz M.N."/>
            <person name="Korlach J."/>
            <person name="Tsai Y.C."/>
        </authorList>
    </citation>
    <scope>NUCLEOTIDE SEQUENCE [LARGE SCALE GENOMIC DNA]</scope>
    <source>
        <strain evidence="7 8">KBS708</strain>
    </source>
</reference>
<evidence type="ECO:0000259" key="5">
    <source>
        <dbReference type="Pfam" id="PF07731"/>
    </source>
</evidence>
<dbReference type="AlphaFoldDB" id="W0RIM9"/>
<feature type="domain" description="Plastocyanin-like" evidence="6">
    <location>
        <begin position="399"/>
        <end position="497"/>
    </location>
</feature>
<dbReference type="GO" id="GO:0005507">
    <property type="term" value="F:copper ion binding"/>
    <property type="evidence" value="ECO:0007669"/>
    <property type="project" value="InterPro"/>
</dbReference>
<sequence length="626" mass="67461">MTWFAPLLAAIILSAAKDPPSRSAPVALPNDNRVPAGVTVAGVRRIRLVVQRAVWHPDADDGPSLVTEVLGEEGKTPMIPAPLIRVLVGTRVDATVRNTLADTIVFFAQCGIDCRDSLFVAPGQTRALPVRTSRPGTYSYASFLYRGGHPYFESAAATQTGGAIVVDSAGAPPDRVFVIAEWIQRFDTTKVGDDERLVMTINGRMWPHTERLHLTVGDTVHWRIVDASGDTHPMHLHGFYFRVDSRGDGATDTIYSAAQRRWAVTEEPPRLGAFTLTWVPQRSGNWIFHCHKAVHMGGFQHAHLAEERVDPIRDTTHDAHTTDAEHIASGMGGLVLGIEVAPRPSAVPAAIAVSSTAPPAPVAPRRIRLLAQRLPGALGVHGYVVQGGDSAPARDSVRVPGPPIVLTRGEPVEITVVNHLDVKTGVHWHGIELDSYYDGVGGWSGAGAHLAPRIAPNDSFVVRFTPPRAGTFMYHTHNDEVRQLVLGLYGPLVVLEPGQTFDASTDHLVVIGETMSSGRRVVGVNGAAGARPMHLAAGKPHRFRLLNVLIDDDAEVSLVDSANAPLVWRAVAKDGADLPVAQRTERPARLSLGPGETVDVEIVPKPGRYALLVRGYSNVLIDVDVR</sequence>
<dbReference type="InterPro" id="IPR011707">
    <property type="entry name" value="Cu-oxidase-like_N"/>
</dbReference>
<dbReference type="PROSITE" id="PS50088">
    <property type="entry name" value="ANK_REPEAT"/>
    <property type="match status" value="1"/>
</dbReference>
<evidence type="ECO:0000256" key="4">
    <source>
        <dbReference type="PROSITE-ProRule" id="PRU00023"/>
    </source>
</evidence>
<keyword evidence="3" id="KW-0186">Copper</keyword>
<evidence type="ECO:0000256" key="1">
    <source>
        <dbReference type="ARBA" id="ARBA00022723"/>
    </source>
</evidence>
<keyword evidence="2" id="KW-0560">Oxidoreductase</keyword>
<dbReference type="InterPro" id="IPR008972">
    <property type="entry name" value="Cupredoxin"/>
</dbReference>
<feature type="domain" description="Plastocyanin-like" evidence="5">
    <location>
        <begin position="195"/>
        <end position="297"/>
    </location>
</feature>
<dbReference type="PANTHER" id="PTHR11709">
    <property type="entry name" value="MULTI-COPPER OXIDASE"/>
    <property type="match status" value="1"/>
</dbReference>
<name>W0RIM9_9BACT</name>
<dbReference type="GO" id="GO:0016491">
    <property type="term" value="F:oxidoreductase activity"/>
    <property type="evidence" value="ECO:0007669"/>
    <property type="project" value="UniProtKB-KW"/>
</dbReference>
<dbReference type="SUPFAM" id="SSF49503">
    <property type="entry name" value="Cupredoxins"/>
    <property type="match status" value="3"/>
</dbReference>
<dbReference type="InterPro" id="IPR002110">
    <property type="entry name" value="Ankyrin_rpt"/>
</dbReference>
<keyword evidence="1" id="KW-0479">Metal-binding</keyword>
<proteinExistence type="predicted"/>
<dbReference type="RefSeq" id="WP_025411759.1">
    <property type="nucleotide sequence ID" value="NZ_CP007128.1"/>
</dbReference>
<gene>
    <name evidence="7" type="ORF">J421_2750</name>
</gene>
<protein>
    <submittedName>
        <fullName evidence="7">Multicopper oxidase type 3</fullName>
    </submittedName>
</protein>
<evidence type="ECO:0000256" key="3">
    <source>
        <dbReference type="ARBA" id="ARBA00023008"/>
    </source>
</evidence>
<dbReference type="InterPro" id="IPR045087">
    <property type="entry name" value="Cu-oxidase_fam"/>
</dbReference>
<evidence type="ECO:0000313" key="8">
    <source>
        <dbReference type="Proteomes" id="UP000019151"/>
    </source>
</evidence>
<evidence type="ECO:0000259" key="6">
    <source>
        <dbReference type="Pfam" id="PF07732"/>
    </source>
</evidence>
<dbReference type="Gene3D" id="2.60.40.420">
    <property type="entry name" value="Cupredoxins - blue copper proteins"/>
    <property type="match status" value="4"/>
</dbReference>
<keyword evidence="8" id="KW-1185">Reference proteome</keyword>
<evidence type="ECO:0000256" key="2">
    <source>
        <dbReference type="ARBA" id="ARBA00023002"/>
    </source>
</evidence>
<dbReference type="PANTHER" id="PTHR11709:SF394">
    <property type="entry name" value="FI03373P-RELATED"/>
    <property type="match status" value="1"/>
</dbReference>
<feature type="repeat" description="ANK" evidence="4">
    <location>
        <begin position="528"/>
        <end position="561"/>
    </location>
</feature>
<accession>W0RIM9</accession>
<dbReference type="InParanoid" id="W0RIM9"/>
<organism evidence="7 8">
    <name type="scientific">Gemmatirosa kalamazoonensis</name>
    <dbReference type="NCBI Taxonomy" id="861299"/>
    <lineage>
        <taxon>Bacteria</taxon>
        <taxon>Pseudomonadati</taxon>
        <taxon>Gemmatimonadota</taxon>
        <taxon>Gemmatimonadia</taxon>
        <taxon>Gemmatimonadales</taxon>
        <taxon>Gemmatimonadaceae</taxon>
        <taxon>Gemmatirosa</taxon>
    </lineage>
</organism>
<dbReference type="InterPro" id="IPR011706">
    <property type="entry name" value="Cu-oxidase_C"/>
</dbReference>
<dbReference type="Pfam" id="PF07731">
    <property type="entry name" value="Cu-oxidase_2"/>
    <property type="match status" value="1"/>
</dbReference>
<dbReference type="EMBL" id="CP007128">
    <property type="protein sequence ID" value="AHG90287.1"/>
    <property type="molecule type" value="Genomic_DNA"/>
</dbReference>
<dbReference type="OrthoDB" id="345021at2"/>
<dbReference type="STRING" id="861299.J421_2750"/>
<keyword evidence="4" id="KW-0040">ANK repeat</keyword>
<dbReference type="Pfam" id="PF07732">
    <property type="entry name" value="Cu-oxidase_3"/>
    <property type="match status" value="1"/>
</dbReference>
<dbReference type="Proteomes" id="UP000019151">
    <property type="component" value="Chromosome"/>
</dbReference>
<dbReference type="KEGG" id="gba:J421_2750"/>
<dbReference type="eggNOG" id="COG2132">
    <property type="taxonomic scope" value="Bacteria"/>
</dbReference>